<feature type="chain" id="PRO_5012909724" description="SLH domain-containing protein" evidence="1">
    <location>
        <begin position="26"/>
        <end position="337"/>
    </location>
</feature>
<dbReference type="Pfam" id="PF00395">
    <property type="entry name" value="SLH"/>
    <property type="match status" value="3"/>
</dbReference>
<dbReference type="InterPro" id="IPR001119">
    <property type="entry name" value="SLH_dom"/>
</dbReference>
<sequence>MRRKRFTFALICTLCSSMWLSTVHAEKVSDFEMQTSATESANSTFTVTLKGKDIQDLYAYEAKFNFDPKVLEIVKAETKIKGFSVSPIVKNNEITIAHTKIGNVNGEKGNLDIATITFKAKRAGTTAVKWTALKVLDRNLKDQEFTPNQSSTFTKIFSDIVSHWAKQDIMEMVTKGIVEGMDADSFAPNNNITRAQFAALIARALDLTEGSGGNPFTDVKSGVWYEDTVKKAYAAGIISGLSKTKFAPEKSITREEMTTMLMRAKAYASGVKVDSMASDSTTTFKDDSKISPWAKASVGFALKSGLMKGRTQTTFAPKESATRAESATVIKRLLNSK</sequence>
<dbReference type="InterPro" id="IPR002102">
    <property type="entry name" value="Cohesin_dom"/>
</dbReference>
<dbReference type="InterPro" id="IPR008965">
    <property type="entry name" value="CBM2/CBM3_carb-bd_dom_sf"/>
</dbReference>
<evidence type="ECO:0000313" key="5">
    <source>
        <dbReference type="Proteomes" id="UP000187313"/>
    </source>
</evidence>
<protein>
    <recommendedName>
        <fullName evidence="2">SLH domain-containing protein</fullName>
    </recommendedName>
</protein>
<dbReference type="PANTHER" id="PTHR43308:SF5">
    <property type="entry name" value="S-LAYER PROTEIN _ PEPTIDOGLYCAN ENDO-BETA-N-ACETYLGLUCOSAMINIDASE"/>
    <property type="match status" value="1"/>
</dbReference>
<proteinExistence type="predicted"/>
<accession>A0A1R0ZQ76</accession>
<dbReference type="OrthoDB" id="504962at2"/>
<evidence type="ECO:0000313" key="3">
    <source>
        <dbReference type="EMBL" id="OMD46569.1"/>
    </source>
</evidence>
<dbReference type="EMBL" id="MPTW01000001">
    <property type="protein sequence ID" value="OME74796.1"/>
    <property type="molecule type" value="Genomic_DNA"/>
</dbReference>
<evidence type="ECO:0000313" key="4">
    <source>
        <dbReference type="EMBL" id="OME74796.1"/>
    </source>
</evidence>
<dbReference type="GO" id="GO:0030246">
    <property type="term" value="F:carbohydrate binding"/>
    <property type="evidence" value="ECO:0007669"/>
    <property type="project" value="InterPro"/>
</dbReference>
<name>A0A1R0ZQ76_9BACL</name>
<dbReference type="PROSITE" id="PS51272">
    <property type="entry name" value="SLH"/>
    <property type="match status" value="3"/>
</dbReference>
<keyword evidence="1" id="KW-0732">Signal</keyword>
<dbReference type="SUPFAM" id="SSF49384">
    <property type="entry name" value="Carbohydrate-binding domain"/>
    <property type="match status" value="1"/>
</dbReference>
<dbReference type="GO" id="GO:0000272">
    <property type="term" value="P:polysaccharide catabolic process"/>
    <property type="evidence" value="ECO:0007669"/>
    <property type="project" value="InterPro"/>
</dbReference>
<feature type="domain" description="SLH" evidence="2">
    <location>
        <begin position="152"/>
        <end position="215"/>
    </location>
</feature>
<feature type="domain" description="SLH" evidence="2">
    <location>
        <begin position="281"/>
        <end position="337"/>
    </location>
</feature>
<dbReference type="EMBL" id="MPTD01000023">
    <property type="protein sequence ID" value="OMD46569.1"/>
    <property type="molecule type" value="Genomic_DNA"/>
</dbReference>
<evidence type="ECO:0000259" key="2">
    <source>
        <dbReference type="PROSITE" id="PS51272"/>
    </source>
</evidence>
<dbReference type="Proteomes" id="UP000187313">
    <property type="component" value="Unassembled WGS sequence"/>
</dbReference>
<keyword evidence="5" id="KW-1185">Reference proteome</keyword>
<dbReference type="InterPro" id="IPR051465">
    <property type="entry name" value="Cell_Envelope_Struct_Comp"/>
</dbReference>
<feature type="domain" description="SLH" evidence="2">
    <location>
        <begin position="216"/>
        <end position="275"/>
    </location>
</feature>
<feature type="signal peptide" evidence="1">
    <location>
        <begin position="1"/>
        <end position="25"/>
    </location>
</feature>
<comment type="caution">
    <text evidence="4">The sequence shown here is derived from an EMBL/GenBank/DDBJ whole genome shotgun (WGS) entry which is preliminary data.</text>
</comment>
<dbReference type="Pfam" id="PF00963">
    <property type="entry name" value="Cohesin"/>
    <property type="match status" value="1"/>
</dbReference>
<dbReference type="Proteomes" id="UP000187425">
    <property type="component" value="Unassembled WGS sequence"/>
</dbReference>
<dbReference type="CDD" id="cd08547">
    <property type="entry name" value="Type_II_cohesin"/>
    <property type="match status" value="1"/>
</dbReference>
<dbReference type="AlphaFoldDB" id="A0A1R0ZQ76"/>
<gene>
    <name evidence="3" type="ORF">BSK51_26515</name>
    <name evidence="4" type="ORF">BSK65_03785</name>
</gene>
<dbReference type="RefSeq" id="WP_076283297.1">
    <property type="nucleotide sequence ID" value="NZ_MPTD01000023.1"/>
</dbReference>
<evidence type="ECO:0000256" key="1">
    <source>
        <dbReference type="SAM" id="SignalP"/>
    </source>
</evidence>
<reference evidence="4 6" key="1">
    <citation type="submission" date="2016-11" db="EMBL/GenBank/DDBJ databases">
        <title>Paenibacillus species isolates.</title>
        <authorList>
            <person name="Beno S.M."/>
        </authorList>
    </citation>
    <scope>NUCLEOTIDE SEQUENCE [LARGE SCALE GENOMIC DNA]</scope>
    <source>
        <strain evidence="4 6">FSL H7-0443</strain>
        <strain evidence="3 5">FSL R5-0923</strain>
    </source>
</reference>
<evidence type="ECO:0000313" key="6">
    <source>
        <dbReference type="Proteomes" id="UP000187425"/>
    </source>
</evidence>
<dbReference type="Gene3D" id="2.60.40.680">
    <property type="match status" value="1"/>
</dbReference>
<dbReference type="PANTHER" id="PTHR43308">
    <property type="entry name" value="OUTER MEMBRANE PROTEIN ALPHA-RELATED"/>
    <property type="match status" value="1"/>
</dbReference>
<organism evidence="4 6">
    <name type="scientific">Paenibacillus odorifer</name>
    <dbReference type="NCBI Taxonomy" id="189426"/>
    <lineage>
        <taxon>Bacteria</taxon>
        <taxon>Bacillati</taxon>
        <taxon>Bacillota</taxon>
        <taxon>Bacilli</taxon>
        <taxon>Bacillales</taxon>
        <taxon>Paenibacillaceae</taxon>
        <taxon>Paenibacillus</taxon>
    </lineage>
</organism>